<protein>
    <submittedName>
        <fullName evidence="7">Vesicle-associated membrane protein</fullName>
    </submittedName>
</protein>
<comment type="caution">
    <text evidence="7">The sequence shown here is derived from an EMBL/GenBank/DDBJ whole genome shotgun (WGS) entry which is preliminary data.</text>
</comment>
<proteinExistence type="inferred from homology"/>
<dbReference type="InterPro" id="IPR051097">
    <property type="entry name" value="Synaptobrevin-like_transport"/>
</dbReference>
<keyword evidence="2" id="KW-0472">Membrane</keyword>
<name>A0AAD5Y7P5_9FUNG</name>
<dbReference type="GO" id="GO:0012505">
    <property type="term" value="C:endomembrane system"/>
    <property type="evidence" value="ECO:0007669"/>
    <property type="project" value="UniProtKB-SubCell"/>
</dbReference>
<comment type="similarity">
    <text evidence="1">Belongs to the synaptobrevin family.</text>
</comment>
<feature type="domain" description="Longin" evidence="5">
    <location>
        <begin position="8"/>
        <end position="69"/>
    </location>
</feature>
<dbReference type="PANTHER" id="PTHR21136">
    <property type="entry name" value="SNARE PROTEINS"/>
    <property type="match status" value="1"/>
</dbReference>
<organism evidence="7 8">
    <name type="scientific">Boothiomyces macroporosus</name>
    <dbReference type="NCBI Taxonomy" id="261099"/>
    <lineage>
        <taxon>Eukaryota</taxon>
        <taxon>Fungi</taxon>
        <taxon>Fungi incertae sedis</taxon>
        <taxon>Chytridiomycota</taxon>
        <taxon>Chytridiomycota incertae sedis</taxon>
        <taxon>Chytridiomycetes</taxon>
        <taxon>Rhizophydiales</taxon>
        <taxon>Terramycetaceae</taxon>
        <taxon>Boothiomyces</taxon>
    </lineage>
</organism>
<evidence type="ECO:0000313" key="7">
    <source>
        <dbReference type="EMBL" id="KAJ3256857.1"/>
    </source>
</evidence>
<dbReference type="SUPFAM" id="SSF64356">
    <property type="entry name" value="SNARE-like"/>
    <property type="match status" value="1"/>
</dbReference>
<comment type="subcellular location">
    <subcellularLocation>
        <location evidence="3">Endomembrane system</location>
        <topology evidence="3">Single-pass type IV membrane protein</topology>
    </subcellularLocation>
</comment>
<dbReference type="PANTHER" id="PTHR21136:SF168">
    <property type="entry name" value="VESICLE-ASSOCIATED MEMBRANE PROTEIN 9"/>
    <property type="match status" value="1"/>
</dbReference>
<dbReference type="Proteomes" id="UP001210925">
    <property type="component" value="Unassembled WGS sequence"/>
</dbReference>
<keyword evidence="4" id="KW-0175">Coiled coil</keyword>
<evidence type="ECO:0000256" key="3">
    <source>
        <dbReference type="ARBA" id="ARBA00046280"/>
    </source>
</evidence>
<feature type="domain" description="V-SNARE coiled-coil homology" evidence="6">
    <location>
        <begin position="99"/>
        <end position="127"/>
    </location>
</feature>
<sequence length="127" mass="14348">MGGIIYAAISRGPTVLVEHAITTGNFASISTVILEKVPQGDSQVSYSYDQYFFHILKHREIESFVREIGDRSRTASAYGLTEFGNNLAHFMQSHSSPDKLTSVKQEVDQVRDIMQQNIERVLERGER</sequence>
<gene>
    <name evidence="7" type="primary">VAMP7</name>
    <name evidence="7" type="ORF">HK103_005101</name>
</gene>
<dbReference type="PROSITE" id="PS50892">
    <property type="entry name" value="V_SNARE"/>
    <property type="match status" value="1"/>
</dbReference>
<dbReference type="Gene3D" id="3.30.450.50">
    <property type="entry name" value="Longin domain"/>
    <property type="match status" value="2"/>
</dbReference>
<reference evidence="7" key="1">
    <citation type="submission" date="2020-05" db="EMBL/GenBank/DDBJ databases">
        <title>Phylogenomic resolution of chytrid fungi.</title>
        <authorList>
            <person name="Stajich J.E."/>
            <person name="Amses K."/>
            <person name="Simmons R."/>
            <person name="Seto K."/>
            <person name="Myers J."/>
            <person name="Bonds A."/>
            <person name="Quandt C.A."/>
            <person name="Barry K."/>
            <person name="Liu P."/>
            <person name="Grigoriev I."/>
            <person name="Longcore J.E."/>
            <person name="James T.Y."/>
        </authorList>
    </citation>
    <scope>NUCLEOTIDE SEQUENCE</scope>
    <source>
        <strain evidence="7">PLAUS21</strain>
    </source>
</reference>
<evidence type="ECO:0000256" key="4">
    <source>
        <dbReference type="PROSITE-ProRule" id="PRU00290"/>
    </source>
</evidence>
<evidence type="ECO:0000256" key="2">
    <source>
        <dbReference type="ARBA" id="ARBA00023136"/>
    </source>
</evidence>
<dbReference type="CDD" id="cd14824">
    <property type="entry name" value="Longin"/>
    <property type="match status" value="1"/>
</dbReference>
<accession>A0AAD5Y7P5</accession>
<evidence type="ECO:0000259" key="6">
    <source>
        <dbReference type="PROSITE" id="PS50892"/>
    </source>
</evidence>
<dbReference type="AlphaFoldDB" id="A0AAD5Y7P5"/>
<dbReference type="InterPro" id="IPR042855">
    <property type="entry name" value="V_SNARE_CC"/>
</dbReference>
<dbReference type="PROSITE" id="PS50859">
    <property type="entry name" value="LONGIN"/>
    <property type="match status" value="1"/>
</dbReference>
<evidence type="ECO:0000256" key="1">
    <source>
        <dbReference type="ARBA" id="ARBA00008025"/>
    </source>
</evidence>
<keyword evidence="8" id="KW-1185">Reference proteome</keyword>
<evidence type="ECO:0000259" key="5">
    <source>
        <dbReference type="PROSITE" id="PS50859"/>
    </source>
</evidence>
<dbReference type="InterPro" id="IPR010908">
    <property type="entry name" value="Longin_dom"/>
</dbReference>
<evidence type="ECO:0000313" key="8">
    <source>
        <dbReference type="Proteomes" id="UP001210925"/>
    </source>
</evidence>
<dbReference type="EMBL" id="JADGKB010000045">
    <property type="protein sequence ID" value="KAJ3256857.1"/>
    <property type="molecule type" value="Genomic_DNA"/>
</dbReference>
<dbReference type="Pfam" id="PF00957">
    <property type="entry name" value="Synaptobrevin"/>
    <property type="match status" value="1"/>
</dbReference>
<dbReference type="SUPFAM" id="SSF58038">
    <property type="entry name" value="SNARE fusion complex"/>
    <property type="match status" value="1"/>
</dbReference>
<dbReference type="InterPro" id="IPR011012">
    <property type="entry name" value="Longin-like_dom_sf"/>
</dbReference>
<dbReference type="CDD" id="cd15843">
    <property type="entry name" value="R-SNARE"/>
    <property type="match status" value="1"/>
</dbReference>